<sequence>MAWSFDESNDDVQITDDPVLTLPDGNWAIAGWVKLDNNTGSLFQYFFSWGGASASPSINLLFNEASAANPNELRFLIADSGGDQANGTSTGTPGTSTAWQHIIVQRSGNTFTQYVDGSADGSTINADVNNINLTSALYLGARSDEDNDRRFGGDMAEWAKWDRALVADERAALVLGFSPLFFQRDLKWYLPMVRPYVELKEGLTVTNDGSTIGAHPAIIYPGSNRIGLAAAAAAGVTVTPPTLALILSEFAPIVTATGDIVVTPSTLAQTLTTFVSTVATPRLVTPSTLTLVLSEFVPSVVVDLTVTPSALALNLSEFAPTVSTPRLVTPTTLALVLTEFVPTVTVGGVIAYTSYGGPFLYTAANWNGVAEFFLEVYLKAIAGTVRARLYNDTDATVVTDSGLSTAATSYTRLRSSALSLTDGKIYLVQFGTESVANGEFKAGKLIAV</sequence>
<dbReference type="AlphaFoldDB" id="A0A0F9ICL4"/>
<dbReference type="Pfam" id="PF13385">
    <property type="entry name" value="Laminin_G_3"/>
    <property type="match status" value="1"/>
</dbReference>
<dbReference type="InterPro" id="IPR013320">
    <property type="entry name" value="ConA-like_dom_sf"/>
</dbReference>
<name>A0A0F9ICL4_9ZZZZ</name>
<proteinExistence type="predicted"/>
<dbReference type="Gene3D" id="2.60.120.200">
    <property type="match status" value="1"/>
</dbReference>
<protein>
    <recommendedName>
        <fullName evidence="2">LamG-like jellyroll fold domain-containing protein</fullName>
    </recommendedName>
</protein>
<reference evidence="1" key="1">
    <citation type="journal article" date="2015" name="Nature">
        <title>Complex archaea that bridge the gap between prokaryotes and eukaryotes.</title>
        <authorList>
            <person name="Spang A."/>
            <person name="Saw J.H."/>
            <person name="Jorgensen S.L."/>
            <person name="Zaremba-Niedzwiedzka K."/>
            <person name="Martijn J."/>
            <person name="Lind A.E."/>
            <person name="van Eijk R."/>
            <person name="Schleper C."/>
            <person name="Guy L."/>
            <person name="Ettema T.J."/>
        </authorList>
    </citation>
    <scope>NUCLEOTIDE SEQUENCE</scope>
</reference>
<dbReference type="SUPFAM" id="SSF49899">
    <property type="entry name" value="Concanavalin A-like lectins/glucanases"/>
    <property type="match status" value="1"/>
</dbReference>
<gene>
    <name evidence="1" type="ORF">LCGC14_1957770</name>
</gene>
<evidence type="ECO:0008006" key="2">
    <source>
        <dbReference type="Google" id="ProtNLM"/>
    </source>
</evidence>
<accession>A0A0F9ICL4</accession>
<organism evidence="1">
    <name type="scientific">marine sediment metagenome</name>
    <dbReference type="NCBI Taxonomy" id="412755"/>
    <lineage>
        <taxon>unclassified sequences</taxon>
        <taxon>metagenomes</taxon>
        <taxon>ecological metagenomes</taxon>
    </lineage>
</organism>
<dbReference type="EMBL" id="LAZR01021492">
    <property type="protein sequence ID" value="KKL85132.1"/>
    <property type="molecule type" value="Genomic_DNA"/>
</dbReference>
<comment type="caution">
    <text evidence="1">The sequence shown here is derived from an EMBL/GenBank/DDBJ whole genome shotgun (WGS) entry which is preliminary data.</text>
</comment>
<evidence type="ECO:0000313" key="1">
    <source>
        <dbReference type="EMBL" id="KKL85132.1"/>
    </source>
</evidence>